<keyword evidence="5 10" id="KW-1133">Transmembrane helix</keyword>
<dbReference type="GO" id="GO:0000750">
    <property type="term" value="P:pheromone-dependent signal transduction involved in conjugation with cellular fusion"/>
    <property type="evidence" value="ECO:0007669"/>
    <property type="project" value="TreeGrafter"/>
</dbReference>
<keyword evidence="3" id="KW-0589">Pheromone response</keyword>
<evidence type="ECO:0000256" key="4">
    <source>
        <dbReference type="ARBA" id="ARBA00022692"/>
    </source>
</evidence>
<dbReference type="InterPro" id="IPR001499">
    <property type="entry name" value="GPCR_STE3"/>
</dbReference>
<dbReference type="KEGG" id="mgl:MGL_0964"/>
<dbReference type="RefSeq" id="XP_001731696.1">
    <property type="nucleotide sequence ID" value="XM_001731644.1"/>
</dbReference>
<comment type="caution">
    <text evidence="11">The sequence shown here is derived from an EMBL/GenBank/DDBJ whole genome shotgun (WGS) entry which is preliminary data.</text>
</comment>
<evidence type="ECO:0000256" key="8">
    <source>
        <dbReference type="ARBA" id="ARBA00023170"/>
    </source>
</evidence>
<feature type="transmembrane region" description="Helical" evidence="10">
    <location>
        <begin position="203"/>
        <end position="222"/>
    </location>
</feature>
<protein>
    <submittedName>
        <fullName evidence="11">Uncharacterized protein</fullName>
    </submittedName>
</protein>
<dbReference type="OMA" id="WNDNAIN"/>
<evidence type="ECO:0000313" key="12">
    <source>
        <dbReference type="Proteomes" id="UP000008837"/>
    </source>
</evidence>
<proteinExistence type="inferred from homology"/>
<sequence>MPDVTLPIFALVSVILALLPVPSHWRARNISILALVFWLNVGNLNNFINRLVWNDNAINKAPVWCDISVKLMSMVTMGVPCAALRISRRLCEIASLRCIPESKDQKKKALQCDALWVTFLPIFYAALTIISQGHRFNIVEGQGCQPAIYFSPITIVIDYGMPLIASFISIIYSIMALFYFFAHKKNFESILSQSGSGLSTKKFLKMISFTLIDLILNFPTLLADFSLELTYSKILPFVSWSVVHSRFGDVWIYTSDLFDSPGGKRFLLLSLFSAWTLCATAIIFFLLFGFSLDARSDYDKAHARLKSLFRNRASGNTGSKYVGTLTSDNLSIENVLNQESVASNDLESQHEKVSDNGSAHSWTEFETVHSHASYDKHCQNQDISEEKNLRIQ</sequence>
<comment type="subcellular location">
    <subcellularLocation>
        <location evidence="1">Membrane</location>
        <topology evidence="1">Multi-pass membrane protein</topology>
    </subcellularLocation>
</comment>
<dbReference type="FunCoup" id="A8PVV4">
    <property type="interactions" value="70"/>
</dbReference>
<feature type="transmembrane region" description="Helical" evidence="10">
    <location>
        <begin position="266"/>
        <end position="290"/>
    </location>
</feature>
<dbReference type="GeneID" id="5856001"/>
<dbReference type="AlphaFoldDB" id="A8PVV4"/>
<organism evidence="11 12">
    <name type="scientific">Malassezia globosa (strain ATCC MYA-4612 / CBS 7966)</name>
    <name type="common">Dandruff-associated fungus</name>
    <dbReference type="NCBI Taxonomy" id="425265"/>
    <lineage>
        <taxon>Eukaryota</taxon>
        <taxon>Fungi</taxon>
        <taxon>Dikarya</taxon>
        <taxon>Basidiomycota</taxon>
        <taxon>Ustilaginomycotina</taxon>
        <taxon>Malasseziomycetes</taxon>
        <taxon>Malasseziales</taxon>
        <taxon>Malasseziaceae</taxon>
        <taxon>Malassezia</taxon>
    </lineage>
</organism>
<evidence type="ECO:0000256" key="9">
    <source>
        <dbReference type="ARBA" id="ARBA00023224"/>
    </source>
</evidence>
<keyword evidence="4 10" id="KW-0812">Transmembrane</keyword>
<feature type="transmembrane region" description="Helical" evidence="10">
    <location>
        <begin position="159"/>
        <end position="182"/>
    </location>
</feature>
<keyword evidence="6" id="KW-0297">G-protein coupled receptor</keyword>
<dbReference type="PANTHER" id="PTHR28097">
    <property type="entry name" value="PHEROMONE A FACTOR RECEPTOR"/>
    <property type="match status" value="1"/>
</dbReference>
<reference evidence="11 12" key="1">
    <citation type="journal article" date="2007" name="Proc. Natl. Acad. Sci. U.S.A.">
        <title>Dandruff-associated Malassezia genomes reveal convergent and divergent virulence traits shared with plant and human fungal pathogens.</title>
        <authorList>
            <person name="Xu J."/>
            <person name="Saunders C.W."/>
            <person name="Hu P."/>
            <person name="Grant R.A."/>
            <person name="Boekhout T."/>
            <person name="Kuramae E.E."/>
            <person name="Kronstad J.W."/>
            <person name="Deangelis Y.M."/>
            <person name="Reeder N.L."/>
            <person name="Johnstone K.R."/>
            <person name="Leland M."/>
            <person name="Fieno A.M."/>
            <person name="Begley W.M."/>
            <person name="Sun Y."/>
            <person name="Lacey M.P."/>
            <person name="Chaudhary T."/>
            <person name="Keough T."/>
            <person name="Chu L."/>
            <person name="Sears R."/>
            <person name="Yuan B."/>
            <person name="Dawson T.L.Jr."/>
        </authorList>
    </citation>
    <scope>NUCLEOTIDE SEQUENCE [LARGE SCALE GENOMIC DNA]</scope>
    <source>
        <strain evidence="12">ATCC MYA-4612 / CBS 7966</strain>
    </source>
</reference>
<dbReference type="InParanoid" id="A8PVV4"/>
<evidence type="ECO:0000256" key="3">
    <source>
        <dbReference type="ARBA" id="ARBA00022507"/>
    </source>
</evidence>
<keyword evidence="7 10" id="KW-0472">Membrane</keyword>
<dbReference type="OrthoDB" id="2874149at2759"/>
<dbReference type="InterPro" id="IPR001546">
    <property type="entry name" value="GPCR_Pheromne_A_rcpt"/>
</dbReference>
<evidence type="ECO:0000256" key="1">
    <source>
        <dbReference type="ARBA" id="ARBA00004141"/>
    </source>
</evidence>
<keyword evidence="12" id="KW-1185">Reference proteome</keyword>
<name>A8PVV4_MALGO</name>
<dbReference type="PRINTS" id="PR00900">
    <property type="entry name" value="PHEROMONEAR"/>
</dbReference>
<accession>A8PVV4</accession>
<dbReference type="EMBL" id="AAYY01000003">
    <property type="protein sequence ID" value="EDP44482.1"/>
    <property type="molecule type" value="Genomic_DNA"/>
</dbReference>
<gene>
    <name evidence="11" type="ORF">MGL_0964</name>
</gene>
<dbReference type="GO" id="GO:0004933">
    <property type="term" value="F:mating-type a-factor pheromone receptor activity"/>
    <property type="evidence" value="ECO:0007669"/>
    <property type="project" value="InterPro"/>
</dbReference>
<dbReference type="Pfam" id="PF02076">
    <property type="entry name" value="STE3"/>
    <property type="match status" value="1"/>
</dbReference>
<dbReference type="GO" id="GO:0005886">
    <property type="term" value="C:plasma membrane"/>
    <property type="evidence" value="ECO:0007669"/>
    <property type="project" value="TreeGrafter"/>
</dbReference>
<dbReference type="Proteomes" id="UP000008837">
    <property type="component" value="Unassembled WGS sequence"/>
</dbReference>
<dbReference type="CDD" id="cd14966">
    <property type="entry name" value="7tmD_STE3"/>
    <property type="match status" value="1"/>
</dbReference>
<dbReference type="STRING" id="425265.A8PVV4"/>
<evidence type="ECO:0000256" key="5">
    <source>
        <dbReference type="ARBA" id="ARBA00022989"/>
    </source>
</evidence>
<evidence type="ECO:0000256" key="2">
    <source>
        <dbReference type="ARBA" id="ARBA00011085"/>
    </source>
</evidence>
<evidence type="ECO:0000313" key="11">
    <source>
        <dbReference type="EMBL" id="EDP44482.1"/>
    </source>
</evidence>
<evidence type="ECO:0000256" key="6">
    <source>
        <dbReference type="ARBA" id="ARBA00023040"/>
    </source>
</evidence>
<keyword evidence="9" id="KW-0807">Transducer</keyword>
<dbReference type="PANTHER" id="PTHR28097:SF1">
    <property type="entry name" value="PHEROMONE A FACTOR RECEPTOR"/>
    <property type="match status" value="1"/>
</dbReference>
<evidence type="ECO:0000256" key="10">
    <source>
        <dbReference type="SAM" id="Phobius"/>
    </source>
</evidence>
<comment type="similarity">
    <text evidence="2">Belongs to the G-protein coupled receptor 4 family.</text>
</comment>
<dbReference type="VEuPathDB" id="FungiDB:MGL_0964"/>
<dbReference type="PRINTS" id="PR00899">
    <property type="entry name" value="GPCRSTE3"/>
</dbReference>
<feature type="transmembrane region" description="Helical" evidence="10">
    <location>
        <begin position="6"/>
        <end position="23"/>
    </location>
</feature>
<feature type="transmembrane region" description="Helical" evidence="10">
    <location>
        <begin position="109"/>
        <end position="130"/>
    </location>
</feature>
<evidence type="ECO:0000256" key="7">
    <source>
        <dbReference type="ARBA" id="ARBA00023136"/>
    </source>
</evidence>
<keyword evidence="8" id="KW-0675">Receptor</keyword>